<proteinExistence type="predicted"/>
<dbReference type="RefSeq" id="WP_042159444.1">
    <property type="nucleotide sequence ID" value="NZ_BBNO01000008.1"/>
</dbReference>
<evidence type="ECO:0000313" key="3">
    <source>
        <dbReference type="Proteomes" id="UP000048965"/>
    </source>
</evidence>
<dbReference type="AlphaFoldDB" id="A0A0P4REW2"/>
<keyword evidence="1" id="KW-1133">Transmembrane helix</keyword>
<dbReference type="EMBL" id="BBNO01000008">
    <property type="protein sequence ID" value="GAO11408.1"/>
    <property type="molecule type" value="Genomic_DNA"/>
</dbReference>
<organism evidence="2 3">
    <name type="scientific">Streptomyces lydicamycinicus</name>
    <dbReference type="NCBI Taxonomy" id="1546107"/>
    <lineage>
        <taxon>Bacteria</taxon>
        <taxon>Bacillati</taxon>
        <taxon>Actinomycetota</taxon>
        <taxon>Actinomycetes</taxon>
        <taxon>Kitasatosporales</taxon>
        <taxon>Streptomycetaceae</taxon>
        <taxon>Streptomyces</taxon>
    </lineage>
</organism>
<dbReference type="OrthoDB" id="4226853at2"/>
<reference evidence="2 3" key="2">
    <citation type="journal article" date="2015" name="Stand. Genomic Sci.">
        <title>Draft genome sequence of marine-derived Streptomyces sp. TP-A0598, a producer of anti-MRSA antibiotic lydicamycins.</title>
        <authorList>
            <person name="Komaki H."/>
            <person name="Ichikawa N."/>
            <person name="Hosoyama A."/>
            <person name="Fujita N."/>
            <person name="Igarashi Y."/>
        </authorList>
    </citation>
    <scope>NUCLEOTIDE SEQUENCE [LARGE SCALE GENOMIC DNA]</scope>
    <source>
        <strain evidence="2 3">NBRC 110027</strain>
    </source>
</reference>
<feature type="transmembrane region" description="Helical" evidence="1">
    <location>
        <begin position="94"/>
        <end position="116"/>
    </location>
</feature>
<sequence length="123" mass="12929">MRRNDGIIATGGSNVVGNAVASGRNAKAEVRDSGLTQYGDGPQAQPQDLDALLTRLIDELGRSEHPERDDLIEAAEDAREEATSEAPRKGKLKVFARALVGAVPGFTALVTLAVAIEEAIHGL</sequence>
<reference evidence="3" key="1">
    <citation type="submission" date="2014-09" db="EMBL/GenBank/DDBJ databases">
        <title>Whole genome shotgun sequence of Streptomyces sp. NBRC 110027.</title>
        <authorList>
            <person name="Komaki H."/>
            <person name="Ichikawa N."/>
            <person name="Katano-Makiyama Y."/>
            <person name="Hosoyama A."/>
            <person name="Hashimoto M."/>
            <person name="Uohara A."/>
            <person name="Kitahashi Y."/>
            <person name="Ohji S."/>
            <person name="Kimura A."/>
            <person name="Yamazoe A."/>
            <person name="Igarashi Y."/>
            <person name="Fujita N."/>
        </authorList>
    </citation>
    <scope>NUCLEOTIDE SEQUENCE [LARGE SCALE GENOMIC DNA]</scope>
    <source>
        <strain evidence="3">NBRC 110027</strain>
    </source>
</reference>
<keyword evidence="1" id="KW-0472">Membrane</keyword>
<evidence type="ECO:0000256" key="1">
    <source>
        <dbReference type="SAM" id="Phobius"/>
    </source>
</evidence>
<name>A0A0P4REW2_9ACTN</name>
<keyword evidence="1" id="KW-0812">Transmembrane</keyword>
<protein>
    <submittedName>
        <fullName evidence="2">Uncharacterized protein</fullName>
    </submittedName>
</protein>
<accession>A0A0P4REW2</accession>
<evidence type="ECO:0000313" key="2">
    <source>
        <dbReference type="EMBL" id="GAO11408.1"/>
    </source>
</evidence>
<comment type="caution">
    <text evidence="2">The sequence shown here is derived from an EMBL/GenBank/DDBJ whole genome shotgun (WGS) entry which is preliminary data.</text>
</comment>
<dbReference type="Proteomes" id="UP000048965">
    <property type="component" value="Unassembled WGS sequence"/>
</dbReference>
<gene>
    <name evidence="2" type="ORF">TPA0598_08_03190</name>
</gene>
<keyword evidence="3" id="KW-1185">Reference proteome</keyword>